<accession>A0ABC8UD52</accession>
<name>A0ABC8UD52_9AQUA</name>
<evidence type="ECO:0000313" key="2">
    <source>
        <dbReference type="EMBL" id="CAK9178244.1"/>
    </source>
</evidence>
<gene>
    <name evidence="2" type="ORF">ILEXP_LOCUS48160</name>
</gene>
<keyword evidence="3" id="KW-1185">Reference proteome</keyword>
<evidence type="ECO:0000313" key="3">
    <source>
        <dbReference type="Proteomes" id="UP001642360"/>
    </source>
</evidence>
<comment type="caution">
    <text evidence="2">The sequence shown here is derived from an EMBL/GenBank/DDBJ whole genome shotgun (WGS) entry which is preliminary data.</text>
</comment>
<dbReference type="Proteomes" id="UP001642360">
    <property type="component" value="Unassembled WGS sequence"/>
</dbReference>
<evidence type="ECO:0000256" key="1">
    <source>
        <dbReference type="SAM" id="MobiDB-lite"/>
    </source>
</evidence>
<organism evidence="2 3">
    <name type="scientific">Ilex paraguariensis</name>
    <name type="common">yerba mate</name>
    <dbReference type="NCBI Taxonomy" id="185542"/>
    <lineage>
        <taxon>Eukaryota</taxon>
        <taxon>Viridiplantae</taxon>
        <taxon>Streptophyta</taxon>
        <taxon>Embryophyta</taxon>
        <taxon>Tracheophyta</taxon>
        <taxon>Spermatophyta</taxon>
        <taxon>Magnoliopsida</taxon>
        <taxon>eudicotyledons</taxon>
        <taxon>Gunneridae</taxon>
        <taxon>Pentapetalae</taxon>
        <taxon>asterids</taxon>
        <taxon>campanulids</taxon>
        <taxon>Aquifoliales</taxon>
        <taxon>Aquifoliaceae</taxon>
        <taxon>Ilex</taxon>
    </lineage>
</organism>
<sequence>MIPLKLLAPFDWSRYPAPLTHPFCSYTSSSLPFSHPHTLQRGKLIEKAKHGDEREVTKGEREHGVEARVHHHLSRQSFAMDDAADPQGSSNSSGNALDEAGDTLDVKDMLGGANDILGMRGDVEVGEQASGCMGNAFIRAGVVLHYAEDCTSLGWVTPYRCKCKRMLGDAL</sequence>
<dbReference type="EMBL" id="CAUOFW020007278">
    <property type="protein sequence ID" value="CAK9178244.1"/>
    <property type="molecule type" value="Genomic_DNA"/>
</dbReference>
<proteinExistence type="predicted"/>
<feature type="region of interest" description="Disordered" evidence="1">
    <location>
        <begin position="49"/>
        <end position="68"/>
    </location>
</feature>
<feature type="region of interest" description="Disordered" evidence="1">
    <location>
        <begin position="81"/>
        <end position="100"/>
    </location>
</feature>
<dbReference type="AlphaFoldDB" id="A0ABC8UD52"/>
<reference evidence="2 3" key="1">
    <citation type="submission" date="2024-02" db="EMBL/GenBank/DDBJ databases">
        <authorList>
            <person name="Vignale AGUSTIN F."/>
            <person name="Sosa J E."/>
            <person name="Modenutti C."/>
        </authorList>
    </citation>
    <scope>NUCLEOTIDE SEQUENCE [LARGE SCALE GENOMIC DNA]</scope>
</reference>
<protein>
    <submittedName>
        <fullName evidence="2">Uncharacterized protein</fullName>
    </submittedName>
</protein>